<keyword evidence="6" id="KW-0732">Signal</keyword>
<dbReference type="Proteomes" id="UP000636938">
    <property type="component" value="Unassembled WGS sequence"/>
</dbReference>
<dbReference type="Gene3D" id="2.60.40.3110">
    <property type="match status" value="1"/>
</dbReference>
<evidence type="ECO:0000256" key="3">
    <source>
        <dbReference type="ARBA" id="ARBA00022448"/>
    </source>
</evidence>
<dbReference type="InterPro" id="IPR018030">
    <property type="entry name" value="Fimbrial_membr_usher_CS"/>
</dbReference>
<reference evidence="11 12" key="1">
    <citation type="submission" date="2020-08" db="EMBL/GenBank/DDBJ databases">
        <title>A Genomic Blueprint of the Chicken Gut Microbiome.</title>
        <authorList>
            <person name="Gilroy R."/>
            <person name="Ravi A."/>
            <person name="Getino M."/>
            <person name="Pursley I."/>
            <person name="Horton D.L."/>
            <person name="Alikhan N.-F."/>
            <person name="Baker D."/>
            <person name="Gharbi K."/>
            <person name="Hall N."/>
            <person name="Watson M."/>
            <person name="Adriaenssens E.M."/>
            <person name="Foster-Nyarko E."/>
            <person name="Jarju S."/>
            <person name="Secka A."/>
            <person name="Antonio M."/>
            <person name="Oren A."/>
            <person name="Chaudhuri R."/>
            <person name="La Ragione R.M."/>
            <person name="Hildebrand F."/>
            <person name="Pallen M.J."/>
        </authorList>
    </citation>
    <scope>NUCLEOTIDE SEQUENCE [LARGE SCALE GENOMIC DNA]</scope>
    <source>
        <strain evidence="11 12">Sa5BUN4</strain>
    </source>
</reference>
<name>A0A8X8FWR6_9GAMM</name>
<keyword evidence="7 9" id="KW-0472">Membrane</keyword>
<dbReference type="InterPro" id="IPR043142">
    <property type="entry name" value="PapC-like_C_sf"/>
</dbReference>
<comment type="caution">
    <text evidence="11">The sequence shown here is derived from an EMBL/GenBank/DDBJ whole genome shotgun (WGS) entry which is preliminary data.</text>
</comment>
<evidence type="ECO:0000256" key="2">
    <source>
        <dbReference type="ARBA" id="ARBA00008064"/>
    </source>
</evidence>
<proteinExistence type="inferred from homology"/>
<dbReference type="GO" id="GO:0015473">
    <property type="term" value="F:fimbrial usher porin activity"/>
    <property type="evidence" value="ECO:0007669"/>
    <property type="project" value="InterPro"/>
</dbReference>
<dbReference type="PROSITE" id="PS01151">
    <property type="entry name" value="FIMBRIAL_USHER"/>
    <property type="match status" value="1"/>
</dbReference>
<comment type="similarity">
    <text evidence="2 9">Belongs to the fimbrial export usher family.</text>
</comment>
<dbReference type="AlphaFoldDB" id="A0A8X8FWR6"/>
<evidence type="ECO:0000256" key="6">
    <source>
        <dbReference type="ARBA" id="ARBA00022729"/>
    </source>
</evidence>
<protein>
    <submittedName>
        <fullName evidence="11">Fimbrial biogenesis outer membrane usher protein</fullName>
    </submittedName>
</protein>
<dbReference type="Pfam" id="PF13954">
    <property type="entry name" value="PapC_N"/>
    <property type="match status" value="1"/>
</dbReference>
<keyword evidence="5 9" id="KW-0812">Transmembrane</keyword>
<dbReference type="InterPro" id="IPR025885">
    <property type="entry name" value="PapC_N"/>
</dbReference>
<dbReference type="FunFam" id="2.60.40.3110:FF:000001">
    <property type="entry name" value="Putative fimbrial outer membrane usher"/>
    <property type="match status" value="1"/>
</dbReference>
<comment type="subcellular location">
    <subcellularLocation>
        <location evidence="1 9">Cell outer membrane</location>
        <topology evidence="1 9">Multi-pass membrane protein</topology>
    </subcellularLocation>
</comment>
<evidence type="ECO:0000256" key="1">
    <source>
        <dbReference type="ARBA" id="ARBA00004571"/>
    </source>
</evidence>
<evidence type="ECO:0000256" key="7">
    <source>
        <dbReference type="ARBA" id="ARBA00023136"/>
    </source>
</evidence>
<evidence type="ECO:0000256" key="9">
    <source>
        <dbReference type="RuleBase" id="RU003884"/>
    </source>
</evidence>
<dbReference type="InterPro" id="IPR000015">
    <property type="entry name" value="Fimb_usher"/>
</dbReference>
<evidence type="ECO:0000313" key="12">
    <source>
        <dbReference type="Proteomes" id="UP000636938"/>
    </source>
</evidence>
<sequence>MTTTPSSRWTDQITATLRPLGLAIAVALVVPSVSQAAPSPSPAMEPAAVSFNASFVGSMAGDLGRFERGQALPAGAYEADVFVNRTRIGRFTVNLRVMDGDRNATPCLTSALLTTLGVRLPGADARGNVLVSPVAGVGEGCLDLPSLMESASATFVPDKLELQLSIPQVALVATPRGYVDPSLWDNGETAATVAYSTNVYRRTGGPGRDTLQGYLRLSSGLSLGSWRLHHDASYSWSQRGQNHLGSIAGYAQRDVISWRSQLLLGRSNTSGELYESIGFDGVQLASDDRMLPDSQIGYAPVVRGIARSNAKVEVRQSGYVVYQASVAPGAFEIDDLHATGFAGDFEVTVFETDGSINRFTVPFSFVPRLLRPGLYRYSATAGQTQDYGGGRHLRFAEGTYQRGISNAVTLFGGAQVAERSSYMSALTGAAINTSVGAFSVDLTHSILRPQAPVHTRSGRSIRATYSKSLATSGTSVAVAAYRFSSSGFYTLRDAATVLAGPSWATGHDGATQVLQQRRNTLQLTVSQTLPCQAGSLFFSGSSNDYWARSGRETNYQLGYSGTVRRASYAIAGGRSQDAFGRTDHQINLSVSIPLGDAGRSGTQLSLSRYQGTDHDDWRAGINGAVGDTGRLAYNASVAKGSQDGHDYTAGASYRGPWAQLNGSHSHTSRSDQTSAAMSGGLVLHAGGVTLAPSLSGTIGIVDAKDAAGATLTSSSAVVDHRGYAIVNNLRPYRMNSVSVDTGTAQDMIEFDSSVQRTVPRAGAVVRLTYQVTGTKNRLIRLDHTGEGAAFFGAPVTDTSGALRGTVGQGNVVLVHSLAEGEVLNVQTSDAALRCQVVVPALDASPSTGDVMALPCIASTTTAQR</sequence>
<organism evidence="11 12">
    <name type="scientific">Stenotrophomonas lacuserhaii</name>
    <dbReference type="NCBI Taxonomy" id="2760084"/>
    <lineage>
        <taxon>Bacteria</taxon>
        <taxon>Pseudomonadati</taxon>
        <taxon>Pseudomonadota</taxon>
        <taxon>Gammaproteobacteria</taxon>
        <taxon>Lysobacterales</taxon>
        <taxon>Lysobacteraceae</taxon>
        <taxon>Stenotrophomonas</taxon>
    </lineage>
</organism>
<dbReference type="EMBL" id="JACSQS010000007">
    <property type="protein sequence ID" value="MBD7954312.1"/>
    <property type="molecule type" value="Genomic_DNA"/>
</dbReference>
<dbReference type="Gene3D" id="2.60.40.2610">
    <property type="entry name" value="Outer membrane usher protein FimD, plug domain"/>
    <property type="match status" value="1"/>
</dbReference>
<evidence type="ECO:0000256" key="5">
    <source>
        <dbReference type="ARBA" id="ARBA00022692"/>
    </source>
</evidence>
<dbReference type="Pfam" id="PF00577">
    <property type="entry name" value="Usher"/>
    <property type="match status" value="1"/>
</dbReference>
<keyword evidence="9" id="KW-1029">Fimbrium biogenesis</keyword>
<evidence type="ECO:0000259" key="10">
    <source>
        <dbReference type="Pfam" id="PF13954"/>
    </source>
</evidence>
<dbReference type="PANTHER" id="PTHR30451">
    <property type="entry name" value="OUTER MEMBRANE USHER PROTEIN"/>
    <property type="match status" value="1"/>
</dbReference>
<dbReference type="InterPro" id="IPR037224">
    <property type="entry name" value="PapC_N_sf"/>
</dbReference>
<evidence type="ECO:0000256" key="8">
    <source>
        <dbReference type="ARBA" id="ARBA00023237"/>
    </source>
</evidence>
<keyword evidence="8 9" id="KW-0998">Cell outer membrane</keyword>
<keyword evidence="3 9" id="KW-0813">Transport</keyword>
<dbReference type="RefSeq" id="WP_191770532.1">
    <property type="nucleotide sequence ID" value="NZ_JACSQS010000007.1"/>
</dbReference>
<dbReference type="SUPFAM" id="SSF141729">
    <property type="entry name" value="FimD N-terminal domain-like"/>
    <property type="match status" value="1"/>
</dbReference>
<keyword evidence="4" id="KW-1134">Transmembrane beta strand</keyword>
<dbReference type="GO" id="GO:0009297">
    <property type="term" value="P:pilus assembly"/>
    <property type="evidence" value="ECO:0007669"/>
    <property type="project" value="InterPro"/>
</dbReference>
<gene>
    <name evidence="11" type="ORF">H9654_08840</name>
</gene>
<feature type="domain" description="PapC N-terminal" evidence="10">
    <location>
        <begin position="51"/>
        <end position="198"/>
    </location>
</feature>
<evidence type="ECO:0000256" key="4">
    <source>
        <dbReference type="ARBA" id="ARBA00022452"/>
    </source>
</evidence>
<dbReference type="InterPro" id="IPR042186">
    <property type="entry name" value="FimD_plug_dom"/>
</dbReference>
<keyword evidence="12" id="KW-1185">Reference proteome</keyword>
<dbReference type="PANTHER" id="PTHR30451:SF5">
    <property type="entry name" value="SLR0019 PROTEIN"/>
    <property type="match status" value="1"/>
</dbReference>
<dbReference type="Gene3D" id="3.10.20.410">
    <property type="match status" value="1"/>
</dbReference>
<dbReference type="Gene3D" id="2.60.40.2070">
    <property type="match status" value="1"/>
</dbReference>
<accession>A0A8X8FWR6</accession>
<evidence type="ECO:0000313" key="11">
    <source>
        <dbReference type="EMBL" id="MBD7954312.1"/>
    </source>
</evidence>
<dbReference type="GO" id="GO:0009279">
    <property type="term" value="C:cell outer membrane"/>
    <property type="evidence" value="ECO:0007669"/>
    <property type="project" value="UniProtKB-SubCell"/>
</dbReference>